<accession>A0ABY9V5T1</accession>
<evidence type="ECO:0000313" key="16">
    <source>
        <dbReference type="EMBL" id="WNE99375.1"/>
    </source>
</evidence>
<evidence type="ECO:0000259" key="14">
    <source>
        <dbReference type="Pfam" id="PF08242"/>
    </source>
</evidence>
<dbReference type="InterPro" id="IPR038546">
    <property type="entry name" value="Hen1_N_sf"/>
</dbReference>
<keyword evidence="10" id="KW-0943">RNA-mediated gene silencing</keyword>
<dbReference type="Pfam" id="PF08242">
    <property type="entry name" value="Methyltransf_12"/>
    <property type="match status" value="1"/>
</dbReference>
<evidence type="ECO:0000256" key="5">
    <source>
        <dbReference type="ARBA" id="ARBA00022679"/>
    </source>
</evidence>
<dbReference type="Proteomes" id="UP001305606">
    <property type="component" value="Chromosome"/>
</dbReference>
<dbReference type="PANTHER" id="PTHR21404">
    <property type="entry name" value="HEN1"/>
    <property type="match status" value="1"/>
</dbReference>
<evidence type="ECO:0000256" key="1">
    <source>
        <dbReference type="ARBA" id="ARBA00001946"/>
    </source>
</evidence>
<evidence type="ECO:0000256" key="4">
    <source>
        <dbReference type="ARBA" id="ARBA00022603"/>
    </source>
</evidence>
<evidence type="ECO:0000313" key="17">
    <source>
        <dbReference type="Proteomes" id="UP001305606"/>
    </source>
</evidence>
<proteinExistence type="inferred from homology"/>
<dbReference type="Pfam" id="PF12623">
    <property type="entry name" value="Hen1_L"/>
    <property type="match status" value="1"/>
</dbReference>
<dbReference type="Gene3D" id="3.30.1610.20">
    <property type="entry name" value="Hen1, N-terminal domain"/>
    <property type="match status" value="1"/>
</dbReference>
<dbReference type="PANTHER" id="PTHR21404:SF3">
    <property type="entry name" value="SMALL RNA 2'-O-METHYLTRANSFERASE"/>
    <property type="match status" value="1"/>
</dbReference>
<comment type="catalytic activity">
    <reaction evidence="12">
        <text>small RNA 3'-end nucleotide + S-adenosyl-L-methionine = small RNA 3'-end 2'-O-methylnucleotide + S-adenosyl-L-homocysteine + H(+)</text>
        <dbReference type="Rhea" id="RHEA:37887"/>
        <dbReference type="Rhea" id="RHEA-COMP:10415"/>
        <dbReference type="Rhea" id="RHEA-COMP:10416"/>
        <dbReference type="ChEBI" id="CHEBI:15378"/>
        <dbReference type="ChEBI" id="CHEBI:57856"/>
        <dbReference type="ChEBI" id="CHEBI:59789"/>
        <dbReference type="ChEBI" id="CHEBI:74896"/>
        <dbReference type="ChEBI" id="CHEBI:74898"/>
        <dbReference type="EC" id="2.1.1.386"/>
    </reaction>
</comment>
<evidence type="ECO:0000256" key="10">
    <source>
        <dbReference type="ARBA" id="ARBA00023158"/>
    </source>
</evidence>
<name>A0ABY9V5T1_9ACTN</name>
<keyword evidence="6" id="KW-0949">S-adenosyl-L-methionine</keyword>
<dbReference type="RefSeq" id="WP_311037903.1">
    <property type="nucleotide sequence ID" value="NZ_CP117522.1"/>
</dbReference>
<dbReference type="InterPro" id="IPR024026">
    <property type="entry name" value="3'-RNA_MeTfrase_Hen1_bac"/>
</dbReference>
<comment type="similarity">
    <text evidence="2">Belongs to the methyltransferase superfamily. HEN1 family.</text>
</comment>
<evidence type="ECO:0000256" key="3">
    <source>
        <dbReference type="ARBA" id="ARBA00021330"/>
    </source>
</evidence>
<feature type="domain" description="Methyltransferase type 12" evidence="14">
    <location>
        <begin position="327"/>
        <end position="419"/>
    </location>
</feature>
<evidence type="ECO:0000256" key="9">
    <source>
        <dbReference type="ARBA" id="ARBA00022884"/>
    </source>
</evidence>
<evidence type="ECO:0000256" key="6">
    <source>
        <dbReference type="ARBA" id="ARBA00022691"/>
    </source>
</evidence>
<sequence>MFLTITTTGTAERPATDLGFLLHKHPDKAQRFSTSHGTAHVLYPEATAEQCTAALLLEVDPVALVRRGRGKGRGGAPDSALAQYVNDRPYAASSLLATALSAVFSSALRGQCKARPELPERALPLRIEVPALPARGGAALVERLFAPLGWQVTAEPVPLDEEFPRWGDSRYVRLVLEGELRLADALRHLYVLLPVLDDAKHYWVAPDEVDKLLRSGEGWLEHHPEQRLITNRYLARRWSLTRSALERLELARLAETDDTQAEEIDNAVGEPAAELMEGEMRGEGDAGGAGGERGEGDGSPENPVPLAVRRREAILDALRGVEAARVVDLGCGQGQLLAALLKEARFTEIVGVDVSMRALNEAARRLRLDRMPERQSARLKLTQGALTYTDSRLTGYDAAVLSEVIEHVDPPRLPALEHAVFGAARPKAVVVTTPNVEYNVRWETLPAGRMRHGDHRFEWTREEFRAWAGQVAERHGYTVEFRPVGPEDPEVGPPTQLALFRIGAQGGDDGTGTRGTERVDRTTVTRTATATAAATATGAATGAAAATAAKEAAA</sequence>
<dbReference type="InterPro" id="IPR013217">
    <property type="entry name" value="Methyltransf_12"/>
</dbReference>
<dbReference type="SUPFAM" id="SSF53335">
    <property type="entry name" value="S-adenosyl-L-methionine-dependent methyltransferases"/>
    <property type="match status" value="1"/>
</dbReference>
<evidence type="ECO:0000256" key="13">
    <source>
        <dbReference type="SAM" id="MobiDB-lite"/>
    </source>
</evidence>
<keyword evidence="17" id="KW-1185">Reference proteome</keyword>
<feature type="region of interest" description="Disordered" evidence="13">
    <location>
        <begin position="503"/>
        <end position="522"/>
    </location>
</feature>
<dbReference type="CDD" id="cd02440">
    <property type="entry name" value="AdoMet_MTases"/>
    <property type="match status" value="1"/>
</dbReference>
<reference evidence="16 17" key="1">
    <citation type="submission" date="2023-02" db="EMBL/GenBank/DDBJ databases">
        <title>Streptomyces sp. SCA4-21 with antifungal activity against Fusarium oxysporum f. sp. cubense, Streptomyces sp. SCA2-17 with antifungal activity against Fusarium oxysporum f. sp. cubense.</title>
        <authorList>
            <person name="Qi D."/>
        </authorList>
    </citation>
    <scope>NUCLEOTIDE SEQUENCE [LARGE SCALE GENOMIC DNA]</scope>
    <source>
        <strain evidence="16 17">SCA4-21</strain>
    </source>
</reference>
<evidence type="ECO:0000256" key="7">
    <source>
        <dbReference type="ARBA" id="ARBA00022723"/>
    </source>
</evidence>
<dbReference type="InterPro" id="IPR026610">
    <property type="entry name" value="Hen1"/>
</dbReference>
<keyword evidence="4" id="KW-0489">Methyltransferase</keyword>
<gene>
    <name evidence="16" type="ORF">PS467_30595</name>
</gene>
<feature type="compositionally biased region" description="Gly residues" evidence="13">
    <location>
        <begin position="504"/>
        <end position="513"/>
    </location>
</feature>
<feature type="region of interest" description="Disordered" evidence="13">
    <location>
        <begin position="280"/>
        <end position="304"/>
    </location>
</feature>
<dbReference type="Gene3D" id="3.40.50.150">
    <property type="entry name" value="Vaccinia Virus protein VP39"/>
    <property type="match status" value="1"/>
</dbReference>
<organism evidence="16 17">
    <name type="scientific">Streptomyces luomodiensis</name>
    <dbReference type="NCBI Taxonomy" id="3026192"/>
    <lineage>
        <taxon>Bacteria</taxon>
        <taxon>Bacillati</taxon>
        <taxon>Actinomycetota</taxon>
        <taxon>Actinomycetes</taxon>
        <taxon>Kitasatosporales</taxon>
        <taxon>Streptomycetaceae</taxon>
        <taxon>Streptomyces</taxon>
    </lineage>
</organism>
<feature type="domain" description="Hen1 N-terminal" evidence="15">
    <location>
        <begin position="1"/>
        <end position="248"/>
    </location>
</feature>
<dbReference type="NCBIfam" id="TIGR04074">
    <property type="entry name" value="bacter_Hen1"/>
    <property type="match status" value="1"/>
</dbReference>
<dbReference type="InterPro" id="IPR029063">
    <property type="entry name" value="SAM-dependent_MTases_sf"/>
</dbReference>
<evidence type="ECO:0000256" key="12">
    <source>
        <dbReference type="ARBA" id="ARBA00048418"/>
    </source>
</evidence>
<keyword evidence="9" id="KW-0694">RNA-binding</keyword>
<keyword evidence="5" id="KW-0808">Transferase</keyword>
<evidence type="ECO:0000256" key="8">
    <source>
        <dbReference type="ARBA" id="ARBA00022842"/>
    </source>
</evidence>
<dbReference type="InterPro" id="IPR024740">
    <property type="entry name" value="Hen1_N"/>
</dbReference>
<comment type="cofactor">
    <cofactor evidence="1">
        <name>Mg(2+)</name>
        <dbReference type="ChEBI" id="CHEBI:18420"/>
    </cofactor>
</comment>
<dbReference type="EMBL" id="CP117522">
    <property type="protein sequence ID" value="WNE99375.1"/>
    <property type="molecule type" value="Genomic_DNA"/>
</dbReference>
<dbReference type="EC" id="2.1.1.386" evidence="11"/>
<keyword evidence="8" id="KW-0460">Magnesium</keyword>
<protein>
    <recommendedName>
        <fullName evidence="3">Small RNA 2'-O-methyltransferase</fullName>
        <ecNumber evidence="11">2.1.1.386</ecNumber>
    </recommendedName>
</protein>
<evidence type="ECO:0000256" key="2">
    <source>
        <dbReference type="ARBA" id="ARBA00009026"/>
    </source>
</evidence>
<evidence type="ECO:0000256" key="11">
    <source>
        <dbReference type="ARBA" id="ARBA00035025"/>
    </source>
</evidence>
<keyword evidence="7" id="KW-0479">Metal-binding</keyword>
<evidence type="ECO:0000259" key="15">
    <source>
        <dbReference type="Pfam" id="PF12623"/>
    </source>
</evidence>